<dbReference type="GO" id="GO:0003677">
    <property type="term" value="F:DNA binding"/>
    <property type="evidence" value="ECO:0007669"/>
    <property type="project" value="InterPro"/>
</dbReference>
<dbReference type="Pfam" id="PF15731">
    <property type="entry name" value="MqsA_antitoxin"/>
    <property type="match status" value="1"/>
</dbReference>
<reference evidence="2 3" key="1">
    <citation type="journal article" date="2014" name="Genome Announc.">
        <title>Genome Sequence of Youngiibacter fragilis, the Type Strain of the Genus Youngiibacter.</title>
        <authorList>
            <person name="Wawrik C.B."/>
            <person name="Callaghan A.V."/>
            <person name="Stamps B.W."/>
            <person name="Wawrik B."/>
        </authorList>
    </citation>
    <scope>NUCLEOTIDE SEQUENCE [LARGE SCALE GENOMIC DNA]</scope>
    <source>
        <strain evidence="2 3">232.1</strain>
    </source>
</reference>
<dbReference type="InterPro" id="IPR032758">
    <property type="entry name" value="MqsA/HigA-2"/>
</dbReference>
<dbReference type="PROSITE" id="PS50943">
    <property type="entry name" value="HTH_CROC1"/>
    <property type="match status" value="1"/>
</dbReference>
<evidence type="ECO:0000313" key="2">
    <source>
        <dbReference type="EMBL" id="ETA81814.1"/>
    </source>
</evidence>
<dbReference type="RefSeq" id="WP_023386448.1">
    <property type="nucleotide sequence ID" value="NZ_AXUN02000060.1"/>
</dbReference>
<proteinExistence type="predicted"/>
<feature type="domain" description="HTH cro/C1-type" evidence="1">
    <location>
        <begin position="75"/>
        <end position="106"/>
    </location>
</feature>
<sequence length="333" mass="39106">MEKYCDSCQKMVVTRILNTNETYEIFGEKIDVDAKVRTCLECGEQLYDEELDNATLVNAYNIYRQRHKLLMAEEIRQIREQYGLSQRGFSKLLNWGDKTIHRYENGSLQDKAHNSLLIFLRDPQNMREYLSNNETGLDAVQKEKLEKKLDDLEPEIERNNNDRFISSYFLKKPSIQNGYKVFDFEKFYAAVLFFANTCDGLLKVKLLKLLNYSDMIFYKENGVSITGAQYVHLPYGPVPQHYDVLFGILEALKIIHVDIKIDNGYEKHQIIPDCNDYESILSADEISVLQRVYKKFENFGSKEIYQYAHKEIGYMETRQGEIISYEYAKNIEL</sequence>
<dbReference type="InterPro" id="IPR025272">
    <property type="entry name" value="SocA_Panacea"/>
</dbReference>
<dbReference type="InterPro" id="IPR022452">
    <property type="entry name" value="MqsA"/>
</dbReference>
<evidence type="ECO:0000313" key="3">
    <source>
        <dbReference type="Proteomes" id="UP000017747"/>
    </source>
</evidence>
<dbReference type="NCBIfam" id="TIGR03830">
    <property type="entry name" value="CxxCG_CxxCG_HTH"/>
    <property type="match status" value="1"/>
</dbReference>
<dbReference type="InterPro" id="IPR010982">
    <property type="entry name" value="Lambda_DNA-bd_dom_sf"/>
</dbReference>
<dbReference type="STRING" id="994573.T472_0204400"/>
<keyword evidence="3" id="KW-1185">Reference proteome</keyword>
<gene>
    <name evidence="2" type="ORF">T472_0204400</name>
</gene>
<dbReference type="OrthoDB" id="3213544at2"/>
<dbReference type="Pfam" id="PF13274">
    <property type="entry name" value="SocA_Panacea"/>
    <property type="match status" value="1"/>
</dbReference>
<dbReference type="InterPro" id="IPR001387">
    <property type="entry name" value="Cro/C1-type_HTH"/>
</dbReference>
<dbReference type="Proteomes" id="UP000017747">
    <property type="component" value="Unassembled WGS sequence"/>
</dbReference>
<dbReference type="CDD" id="cd00093">
    <property type="entry name" value="HTH_XRE"/>
    <property type="match status" value="1"/>
</dbReference>
<name>V7I963_9CLOT</name>
<organism evidence="2 3">
    <name type="scientific">Youngiibacter fragilis 232.1</name>
    <dbReference type="NCBI Taxonomy" id="994573"/>
    <lineage>
        <taxon>Bacteria</taxon>
        <taxon>Bacillati</taxon>
        <taxon>Bacillota</taxon>
        <taxon>Clostridia</taxon>
        <taxon>Eubacteriales</taxon>
        <taxon>Clostridiaceae</taxon>
        <taxon>Youngiibacter</taxon>
    </lineage>
</organism>
<comment type="caution">
    <text evidence="2">The sequence shown here is derived from an EMBL/GenBank/DDBJ whole genome shotgun (WGS) entry which is preliminary data.</text>
</comment>
<dbReference type="SUPFAM" id="SSF47413">
    <property type="entry name" value="lambda repressor-like DNA-binding domains"/>
    <property type="match status" value="1"/>
</dbReference>
<dbReference type="EMBL" id="AXUN02000060">
    <property type="protein sequence ID" value="ETA81814.1"/>
    <property type="molecule type" value="Genomic_DNA"/>
</dbReference>
<dbReference type="AlphaFoldDB" id="V7I963"/>
<dbReference type="eggNOG" id="COG2944">
    <property type="taxonomic scope" value="Bacteria"/>
</dbReference>
<dbReference type="Gene3D" id="1.10.260.40">
    <property type="entry name" value="lambda repressor-like DNA-binding domains"/>
    <property type="match status" value="1"/>
</dbReference>
<dbReference type="PATRIC" id="fig|994573.3.peg.825"/>
<evidence type="ECO:0000259" key="1">
    <source>
        <dbReference type="PROSITE" id="PS50943"/>
    </source>
</evidence>
<protein>
    <recommendedName>
        <fullName evidence="1">HTH cro/C1-type domain-containing protein</fullName>
    </recommendedName>
</protein>
<accession>V7I963</accession>